<dbReference type="SUPFAM" id="SSF56112">
    <property type="entry name" value="Protein kinase-like (PK-like)"/>
    <property type="match status" value="1"/>
</dbReference>
<gene>
    <name evidence="1" type="ORF">O9H85_19260</name>
</gene>
<reference evidence="1 2" key="1">
    <citation type="submission" date="2022-12" db="EMBL/GenBank/DDBJ databases">
        <title>Draft genome sequence of Paenibacillus sp. dW9.</title>
        <authorList>
            <person name="Choi E.-W."/>
            <person name="Kim D.-U."/>
        </authorList>
    </citation>
    <scope>NUCLEOTIDE SEQUENCE [LARGE SCALE GENOMIC DNA]</scope>
    <source>
        <strain evidence="2">dW9</strain>
    </source>
</reference>
<proteinExistence type="predicted"/>
<keyword evidence="1" id="KW-0418">Kinase</keyword>
<protein>
    <submittedName>
        <fullName evidence="1">Serine/threonine protein kinase</fullName>
    </submittedName>
</protein>
<dbReference type="EMBL" id="JAQAGZ010000012">
    <property type="protein sequence ID" value="MCZ8514521.1"/>
    <property type="molecule type" value="Genomic_DNA"/>
</dbReference>
<sequence>MIAEVNQGLLPELRLASEHPHHPVTVHSVSAPWQLVGAGNYAAVVEHPEYSGLVVKVYAPGRPGIEAEAEVYRRLGKHPAYSECCYSRVKSGFLILRKLHGTTLYDCLRQGIPVPQKVMQDIDEALAYARRLGLTPHDVHGKNVMMREGRGIVVDVSDFMNPEPCTMWSDLKRAYKLLYPPWLRRIPVPDLLLDVIRRGYRLLKRR</sequence>
<dbReference type="InterPro" id="IPR011009">
    <property type="entry name" value="Kinase-like_dom_sf"/>
</dbReference>
<dbReference type="PANTHER" id="PTHR37171">
    <property type="entry name" value="SERINE/THREONINE-PROTEIN KINASE YRZF-RELATED"/>
    <property type="match status" value="1"/>
</dbReference>
<keyword evidence="2" id="KW-1185">Reference proteome</keyword>
<keyword evidence="1" id="KW-0808">Transferase</keyword>
<name>A0ABT4QCK3_9BACL</name>
<dbReference type="PANTHER" id="PTHR37171:SF1">
    <property type="entry name" value="SERINE_THREONINE-PROTEIN KINASE YRZF-RELATED"/>
    <property type="match status" value="1"/>
</dbReference>
<evidence type="ECO:0000313" key="1">
    <source>
        <dbReference type="EMBL" id="MCZ8514521.1"/>
    </source>
</evidence>
<dbReference type="Gene3D" id="1.10.510.10">
    <property type="entry name" value="Transferase(Phosphotransferase) domain 1"/>
    <property type="match status" value="1"/>
</dbReference>
<accession>A0ABT4QCK3</accession>
<comment type="caution">
    <text evidence="1">The sequence shown here is derived from an EMBL/GenBank/DDBJ whole genome shotgun (WGS) entry which is preliminary data.</text>
</comment>
<organism evidence="1 2">
    <name type="scientific">Paenibacillus gyeongsangnamensis</name>
    <dbReference type="NCBI Taxonomy" id="3388067"/>
    <lineage>
        <taxon>Bacteria</taxon>
        <taxon>Bacillati</taxon>
        <taxon>Bacillota</taxon>
        <taxon>Bacilli</taxon>
        <taxon>Bacillales</taxon>
        <taxon>Paenibacillaceae</taxon>
        <taxon>Paenibacillus</taxon>
    </lineage>
</organism>
<dbReference type="InterPro" id="IPR052396">
    <property type="entry name" value="Meiotic_Drive_Suppr_Kinase"/>
</dbReference>
<keyword evidence="1" id="KW-0723">Serine/threonine-protein kinase</keyword>
<evidence type="ECO:0000313" key="2">
    <source>
        <dbReference type="Proteomes" id="UP001527882"/>
    </source>
</evidence>
<dbReference type="Proteomes" id="UP001527882">
    <property type="component" value="Unassembled WGS sequence"/>
</dbReference>
<dbReference type="GO" id="GO:0004674">
    <property type="term" value="F:protein serine/threonine kinase activity"/>
    <property type="evidence" value="ECO:0007669"/>
    <property type="project" value="UniProtKB-KW"/>
</dbReference>